<evidence type="ECO:0000256" key="1">
    <source>
        <dbReference type="SAM" id="MobiDB-lite"/>
    </source>
</evidence>
<reference evidence="2 3" key="1">
    <citation type="journal article" date="2018" name="Mol. Genet. Genomics">
        <title>The red deer Cervus elaphus genome CerEla1.0: sequencing, annotating, genes, and chromosomes.</title>
        <authorList>
            <person name="Bana N.A."/>
            <person name="Nyiri A."/>
            <person name="Nagy J."/>
            <person name="Frank K."/>
            <person name="Nagy T."/>
            <person name="Steger V."/>
            <person name="Schiller M."/>
            <person name="Lakatos P."/>
            <person name="Sugar L."/>
            <person name="Horn P."/>
            <person name="Barta E."/>
            <person name="Orosz L."/>
        </authorList>
    </citation>
    <scope>NUCLEOTIDE SEQUENCE [LARGE SCALE GENOMIC DNA]</scope>
    <source>
        <strain evidence="2">Hungarian</strain>
    </source>
</reference>
<evidence type="ECO:0000313" key="2">
    <source>
        <dbReference type="EMBL" id="OWJ99922.1"/>
    </source>
</evidence>
<dbReference type="EMBL" id="MKHE01000033">
    <property type="protein sequence ID" value="OWJ99922.1"/>
    <property type="molecule type" value="Genomic_DNA"/>
</dbReference>
<name>A0A212C1P6_CEREH</name>
<gene>
    <name evidence="2" type="ORF">Celaphus_00015897</name>
</gene>
<protein>
    <submittedName>
        <fullName evidence="2">Uncharacterized protein</fullName>
    </submittedName>
</protein>
<dbReference type="AlphaFoldDB" id="A0A212C1P6"/>
<dbReference type="Proteomes" id="UP000242450">
    <property type="component" value="Chromosome 33"/>
</dbReference>
<comment type="caution">
    <text evidence="2">The sequence shown here is derived from an EMBL/GenBank/DDBJ whole genome shotgun (WGS) entry which is preliminary data.</text>
</comment>
<keyword evidence="3" id="KW-1185">Reference proteome</keyword>
<accession>A0A212C1P6</accession>
<evidence type="ECO:0000313" key="3">
    <source>
        <dbReference type="Proteomes" id="UP000242450"/>
    </source>
</evidence>
<proteinExistence type="predicted"/>
<feature type="region of interest" description="Disordered" evidence="1">
    <location>
        <begin position="1"/>
        <end position="33"/>
    </location>
</feature>
<organism evidence="2 3">
    <name type="scientific">Cervus elaphus hippelaphus</name>
    <name type="common">European red deer</name>
    <dbReference type="NCBI Taxonomy" id="46360"/>
    <lineage>
        <taxon>Eukaryota</taxon>
        <taxon>Metazoa</taxon>
        <taxon>Chordata</taxon>
        <taxon>Craniata</taxon>
        <taxon>Vertebrata</taxon>
        <taxon>Euteleostomi</taxon>
        <taxon>Mammalia</taxon>
        <taxon>Eutheria</taxon>
        <taxon>Laurasiatheria</taxon>
        <taxon>Artiodactyla</taxon>
        <taxon>Ruminantia</taxon>
        <taxon>Pecora</taxon>
        <taxon>Cervidae</taxon>
        <taxon>Cervinae</taxon>
        <taxon>Cervus</taxon>
    </lineage>
</organism>
<sequence length="65" mass="7020">MEQPVQNGGEDCPLGGGEGHHRQVNDGLGGEGDDMEIFMEEMREIRRKQGAAVEELSAYPYGGAL</sequence>